<comment type="caution">
    <text evidence="1">The sequence shown here is derived from an EMBL/GenBank/DDBJ whole genome shotgun (WGS) entry which is preliminary data.</text>
</comment>
<protein>
    <submittedName>
        <fullName evidence="1">Uncharacterized protein</fullName>
    </submittedName>
</protein>
<reference evidence="1" key="1">
    <citation type="journal article" date="2015" name="Nature">
        <title>Complex archaea that bridge the gap between prokaryotes and eukaryotes.</title>
        <authorList>
            <person name="Spang A."/>
            <person name="Saw J.H."/>
            <person name="Jorgensen S.L."/>
            <person name="Zaremba-Niedzwiedzka K."/>
            <person name="Martijn J."/>
            <person name="Lind A.E."/>
            <person name="van Eijk R."/>
            <person name="Schleper C."/>
            <person name="Guy L."/>
            <person name="Ettema T.J."/>
        </authorList>
    </citation>
    <scope>NUCLEOTIDE SEQUENCE</scope>
</reference>
<sequence length="63" mass="7570">RHENIWDHRSHIKRGAVALRYSIWDNRTGDSYRGDYPEVYAVLWDDGVFEKSFLPYGLEREAR</sequence>
<organism evidence="1">
    <name type="scientific">marine sediment metagenome</name>
    <dbReference type="NCBI Taxonomy" id="412755"/>
    <lineage>
        <taxon>unclassified sequences</taxon>
        <taxon>metagenomes</taxon>
        <taxon>ecological metagenomes</taxon>
    </lineage>
</organism>
<dbReference type="AlphaFoldDB" id="A0A0F8YXN6"/>
<name>A0A0F8YXN6_9ZZZZ</name>
<evidence type="ECO:0000313" key="1">
    <source>
        <dbReference type="EMBL" id="KKK52771.1"/>
    </source>
</evidence>
<dbReference type="EMBL" id="LAZR01066851">
    <property type="protein sequence ID" value="KKK52771.1"/>
    <property type="molecule type" value="Genomic_DNA"/>
</dbReference>
<feature type="non-terminal residue" evidence="1">
    <location>
        <position position="1"/>
    </location>
</feature>
<accession>A0A0F8YXN6</accession>
<proteinExistence type="predicted"/>
<gene>
    <name evidence="1" type="ORF">LCGC14_3101580</name>
</gene>